<keyword evidence="4" id="KW-1185">Reference proteome</keyword>
<dbReference type="HOGENOM" id="CLU_1430521_0_0_1"/>
<dbReference type="EnsemblProtists" id="EKX49135">
    <property type="protein sequence ID" value="EKX49135"/>
    <property type="gene ID" value="GUITHDRAFT_105214"/>
</dbReference>
<dbReference type="KEGG" id="gtt:GUITHDRAFT_105214"/>
<organism evidence="2">
    <name type="scientific">Guillardia theta (strain CCMP2712)</name>
    <name type="common">Cryptophyte</name>
    <dbReference type="NCBI Taxonomy" id="905079"/>
    <lineage>
        <taxon>Eukaryota</taxon>
        <taxon>Cryptophyceae</taxon>
        <taxon>Pyrenomonadales</taxon>
        <taxon>Geminigeraceae</taxon>
        <taxon>Guillardia</taxon>
    </lineage>
</organism>
<dbReference type="GeneID" id="17305806"/>
<accession>L1JLV8</accession>
<name>L1JLV8_GUITC</name>
<sequence length="190" mass="20806">MIIRNSVQSKELDTHRAAHSKETETDRIPKPTGQHPEEPSSKRAKQATDAKDDDGDMSDENSLSDESSFEEVLASKATAPKQVVPVNRENKSQLAAMKPAAKHAQGGQVVQKGQGGQSVRGGQGGQGKATPSSFRKVNLSRQAILDELNLLGKRILDIESLRIIVDKYGCSKEQVLTKMQISRLSEMWDE</sequence>
<dbReference type="Proteomes" id="UP000011087">
    <property type="component" value="Unassembled WGS sequence"/>
</dbReference>
<reference evidence="2 4" key="1">
    <citation type="journal article" date="2012" name="Nature">
        <title>Algal genomes reveal evolutionary mosaicism and the fate of nucleomorphs.</title>
        <authorList>
            <consortium name="DOE Joint Genome Institute"/>
            <person name="Curtis B.A."/>
            <person name="Tanifuji G."/>
            <person name="Burki F."/>
            <person name="Gruber A."/>
            <person name="Irimia M."/>
            <person name="Maruyama S."/>
            <person name="Arias M.C."/>
            <person name="Ball S.G."/>
            <person name="Gile G.H."/>
            <person name="Hirakawa Y."/>
            <person name="Hopkins J.F."/>
            <person name="Kuo A."/>
            <person name="Rensing S.A."/>
            <person name="Schmutz J."/>
            <person name="Symeonidi A."/>
            <person name="Elias M."/>
            <person name="Eveleigh R.J."/>
            <person name="Herman E.K."/>
            <person name="Klute M.J."/>
            <person name="Nakayama T."/>
            <person name="Obornik M."/>
            <person name="Reyes-Prieto A."/>
            <person name="Armbrust E.V."/>
            <person name="Aves S.J."/>
            <person name="Beiko R.G."/>
            <person name="Coutinho P."/>
            <person name="Dacks J.B."/>
            <person name="Durnford D.G."/>
            <person name="Fast N.M."/>
            <person name="Green B.R."/>
            <person name="Grisdale C.J."/>
            <person name="Hempel F."/>
            <person name="Henrissat B."/>
            <person name="Hoppner M.P."/>
            <person name="Ishida K."/>
            <person name="Kim E."/>
            <person name="Koreny L."/>
            <person name="Kroth P.G."/>
            <person name="Liu Y."/>
            <person name="Malik S.B."/>
            <person name="Maier U.G."/>
            <person name="McRose D."/>
            <person name="Mock T."/>
            <person name="Neilson J.A."/>
            <person name="Onodera N.T."/>
            <person name="Poole A.M."/>
            <person name="Pritham E.J."/>
            <person name="Richards T.A."/>
            <person name="Rocap G."/>
            <person name="Roy S.W."/>
            <person name="Sarai C."/>
            <person name="Schaack S."/>
            <person name="Shirato S."/>
            <person name="Slamovits C.H."/>
            <person name="Spencer D.F."/>
            <person name="Suzuki S."/>
            <person name="Worden A.Z."/>
            <person name="Zauner S."/>
            <person name="Barry K."/>
            <person name="Bell C."/>
            <person name="Bharti A.K."/>
            <person name="Crow J.A."/>
            <person name="Grimwood J."/>
            <person name="Kramer R."/>
            <person name="Lindquist E."/>
            <person name="Lucas S."/>
            <person name="Salamov A."/>
            <person name="McFadden G.I."/>
            <person name="Lane C.E."/>
            <person name="Keeling P.J."/>
            <person name="Gray M.W."/>
            <person name="Grigoriev I.V."/>
            <person name="Archibald J.M."/>
        </authorList>
    </citation>
    <scope>NUCLEOTIDE SEQUENCE</scope>
    <source>
        <strain evidence="2 4">CCMP2712</strain>
    </source>
</reference>
<dbReference type="PaxDb" id="55529-EKX49135"/>
<dbReference type="AlphaFoldDB" id="L1JLV8"/>
<feature type="region of interest" description="Disordered" evidence="1">
    <location>
        <begin position="1"/>
        <end position="133"/>
    </location>
</feature>
<evidence type="ECO:0000313" key="3">
    <source>
        <dbReference type="EnsemblProtists" id="EKX49135"/>
    </source>
</evidence>
<feature type="compositionally biased region" description="Gly residues" evidence="1">
    <location>
        <begin position="113"/>
        <end position="127"/>
    </location>
</feature>
<protein>
    <submittedName>
        <fullName evidence="2 3">Uncharacterized protein</fullName>
    </submittedName>
</protein>
<evidence type="ECO:0000313" key="2">
    <source>
        <dbReference type="EMBL" id="EKX49135.1"/>
    </source>
</evidence>
<feature type="compositionally biased region" description="Basic and acidic residues" evidence="1">
    <location>
        <begin position="10"/>
        <end position="50"/>
    </location>
</feature>
<proteinExistence type="predicted"/>
<reference evidence="3" key="3">
    <citation type="submission" date="2016-03" db="UniProtKB">
        <authorList>
            <consortium name="EnsemblProtists"/>
        </authorList>
    </citation>
    <scope>IDENTIFICATION</scope>
</reference>
<gene>
    <name evidence="2" type="ORF">GUITHDRAFT_105214</name>
</gene>
<dbReference type="RefSeq" id="XP_005836115.1">
    <property type="nucleotide sequence ID" value="XM_005836058.1"/>
</dbReference>
<evidence type="ECO:0000256" key="1">
    <source>
        <dbReference type="SAM" id="MobiDB-lite"/>
    </source>
</evidence>
<reference evidence="4" key="2">
    <citation type="submission" date="2012-11" db="EMBL/GenBank/DDBJ databases">
        <authorList>
            <person name="Kuo A."/>
            <person name="Curtis B.A."/>
            <person name="Tanifuji G."/>
            <person name="Burki F."/>
            <person name="Gruber A."/>
            <person name="Irimia M."/>
            <person name="Maruyama S."/>
            <person name="Arias M.C."/>
            <person name="Ball S.G."/>
            <person name="Gile G.H."/>
            <person name="Hirakawa Y."/>
            <person name="Hopkins J.F."/>
            <person name="Rensing S.A."/>
            <person name="Schmutz J."/>
            <person name="Symeonidi A."/>
            <person name="Elias M."/>
            <person name="Eveleigh R.J."/>
            <person name="Herman E.K."/>
            <person name="Klute M.J."/>
            <person name="Nakayama T."/>
            <person name="Obornik M."/>
            <person name="Reyes-Prieto A."/>
            <person name="Armbrust E.V."/>
            <person name="Aves S.J."/>
            <person name="Beiko R.G."/>
            <person name="Coutinho P."/>
            <person name="Dacks J.B."/>
            <person name="Durnford D.G."/>
            <person name="Fast N.M."/>
            <person name="Green B.R."/>
            <person name="Grisdale C."/>
            <person name="Hempe F."/>
            <person name="Henrissat B."/>
            <person name="Hoppner M.P."/>
            <person name="Ishida K.-I."/>
            <person name="Kim E."/>
            <person name="Koreny L."/>
            <person name="Kroth P.G."/>
            <person name="Liu Y."/>
            <person name="Malik S.-B."/>
            <person name="Maier U.G."/>
            <person name="McRose D."/>
            <person name="Mock T."/>
            <person name="Neilson J.A."/>
            <person name="Onodera N.T."/>
            <person name="Poole A.M."/>
            <person name="Pritham E.J."/>
            <person name="Richards T.A."/>
            <person name="Rocap G."/>
            <person name="Roy S.W."/>
            <person name="Sarai C."/>
            <person name="Schaack S."/>
            <person name="Shirato S."/>
            <person name="Slamovits C.H."/>
            <person name="Spencer D.F."/>
            <person name="Suzuki S."/>
            <person name="Worden A.Z."/>
            <person name="Zauner S."/>
            <person name="Barry K."/>
            <person name="Bell C."/>
            <person name="Bharti A.K."/>
            <person name="Crow J.A."/>
            <person name="Grimwood J."/>
            <person name="Kramer R."/>
            <person name="Lindquist E."/>
            <person name="Lucas S."/>
            <person name="Salamov A."/>
            <person name="McFadden G.I."/>
            <person name="Lane C.E."/>
            <person name="Keeling P.J."/>
            <person name="Gray M.W."/>
            <person name="Grigoriev I.V."/>
            <person name="Archibald J.M."/>
        </authorList>
    </citation>
    <scope>NUCLEOTIDE SEQUENCE</scope>
    <source>
        <strain evidence="4">CCMP2712</strain>
    </source>
</reference>
<evidence type="ECO:0000313" key="4">
    <source>
        <dbReference type="Proteomes" id="UP000011087"/>
    </source>
</evidence>
<dbReference type="EMBL" id="JH992983">
    <property type="protein sequence ID" value="EKX49135.1"/>
    <property type="molecule type" value="Genomic_DNA"/>
</dbReference>
<feature type="compositionally biased region" description="Acidic residues" evidence="1">
    <location>
        <begin position="51"/>
        <end position="69"/>
    </location>
</feature>